<dbReference type="FunFam" id="2.30.180.10:FF:000032">
    <property type="entry name" value="Fasciclin domain-containing protein, putative"/>
    <property type="match status" value="1"/>
</dbReference>
<feature type="domain" description="FAS1" evidence="3">
    <location>
        <begin position="62"/>
        <end position="195"/>
    </location>
</feature>
<dbReference type="SUPFAM" id="SSF82153">
    <property type="entry name" value="FAS1 domain"/>
    <property type="match status" value="1"/>
</dbReference>
<dbReference type="PANTHER" id="PTHR10900:SF77">
    <property type="entry name" value="FI19380P1"/>
    <property type="match status" value="1"/>
</dbReference>
<dbReference type="PROSITE" id="PS50213">
    <property type="entry name" value="FAS1"/>
    <property type="match status" value="1"/>
</dbReference>
<proteinExistence type="predicted"/>
<dbReference type="InParanoid" id="D9QMS4"/>
<dbReference type="RefSeq" id="WP_013270181.1">
    <property type="nucleotide sequence ID" value="NC_014375.1"/>
</dbReference>
<name>D9QMS4_BRESC</name>
<feature type="region of interest" description="Disordered" evidence="1">
    <location>
        <begin position="28"/>
        <end position="58"/>
    </location>
</feature>
<feature type="signal peptide" evidence="2">
    <location>
        <begin position="1"/>
        <end position="23"/>
    </location>
</feature>
<keyword evidence="2" id="KW-0732">Signal</keyword>
<dbReference type="InterPro" id="IPR000782">
    <property type="entry name" value="FAS1_domain"/>
</dbReference>
<dbReference type="Gene3D" id="2.30.180.10">
    <property type="entry name" value="FAS1 domain"/>
    <property type="match status" value="1"/>
</dbReference>
<dbReference type="PANTHER" id="PTHR10900">
    <property type="entry name" value="PERIOSTIN-RELATED"/>
    <property type="match status" value="1"/>
</dbReference>
<dbReference type="BioCyc" id="BSUB633149:G1GM8-2785-MONOMER"/>
<evidence type="ECO:0000313" key="4">
    <source>
        <dbReference type="EMBL" id="ADL02080.1"/>
    </source>
</evidence>
<feature type="compositionally biased region" description="Low complexity" evidence="1">
    <location>
        <begin position="264"/>
        <end position="290"/>
    </location>
</feature>
<feature type="chain" id="PRO_5003127027" evidence="2">
    <location>
        <begin position="24"/>
        <end position="327"/>
    </location>
</feature>
<dbReference type="STRING" id="633149.Bresu_2773"/>
<sequence>MLRTRLLTATAAIALFGAGSAFAQDAMAPAQTPATPPAQSAAPTPVPNEAVTPPQAATPAAGNTIVDVLKSNGQFTTLLAAIDAAQLTETLTSQPAISIFAPTDAAFAALPEAERTRLMDPANVNELRQLLLYHVVVADVNSSQIEGTKGGVETAARTQVQLDGTGSAIKVDEATVTTADIDASNGAIFAIDRVLNPGASQVAAGDAEEETAAPAEDATTAAPPADEATDAVAPPTDESMTGDDMDNDSATTDGETSPPPADSTMAPAGSTNTTTTPPATTTSASPTPEAVRAPNGQPAESTTTTASPPVPNSTDGQTDDMAPKPQS</sequence>
<evidence type="ECO:0000256" key="2">
    <source>
        <dbReference type="SAM" id="SignalP"/>
    </source>
</evidence>
<dbReference type="AlphaFoldDB" id="D9QMS4"/>
<feature type="region of interest" description="Disordered" evidence="1">
    <location>
        <begin position="201"/>
        <end position="327"/>
    </location>
</feature>
<dbReference type="HOGENOM" id="CLU_849076_0_0_5"/>
<dbReference type="Proteomes" id="UP000002696">
    <property type="component" value="Chromosome"/>
</dbReference>
<dbReference type="InterPro" id="IPR036378">
    <property type="entry name" value="FAS1_dom_sf"/>
</dbReference>
<feature type="compositionally biased region" description="Low complexity" evidence="1">
    <location>
        <begin position="212"/>
        <end position="237"/>
    </location>
</feature>
<dbReference type="OrthoDB" id="9800666at2"/>
<keyword evidence="5" id="KW-1185">Reference proteome</keyword>
<accession>D9QMS4</accession>
<protein>
    <submittedName>
        <fullName evidence="4">Beta-Ig-H3/fasciclin</fullName>
    </submittedName>
</protein>
<dbReference type="EMBL" id="CP002102">
    <property type="protein sequence ID" value="ADL02080.1"/>
    <property type="molecule type" value="Genomic_DNA"/>
</dbReference>
<dbReference type="KEGG" id="bsb:Bresu_2773"/>
<evidence type="ECO:0000313" key="5">
    <source>
        <dbReference type="Proteomes" id="UP000002696"/>
    </source>
</evidence>
<feature type="compositionally biased region" description="Low complexity" evidence="1">
    <location>
        <begin position="28"/>
        <end position="43"/>
    </location>
</feature>
<dbReference type="InterPro" id="IPR050904">
    <property type="entry name" value="Adhesion/Biosynth-related"/>
</dbReference>
<dbReference type="eggNOG" id="COG2335">
    <property type="taxonomic scope" value="Bacteria"/>
</dbReference>
<dbReference type="SMART" id="SM00554">
    <property type="entry name" value="FAS1"/>
    <property type="match status" value="1"/>
</dbReference>
<organism evidence="4 5">
    <name type="scientific">Brevundimonas subvibrioides (strain ATCC 15264 / DSM 4735 / LMG 14903 / NBRC 16000 / CB 81)</name>
    <name type="common">Caulobacter subvibrioides</name>
    <dbReference type="NCBI Taxonomy" id="633149"/>
    <lineage>
        <taxon>Bacteria</taxon>
        <taxon>Pseudomonadati</taxon>
        <taxon>Pseudomonadota</taxon>
        <taxon>Alphaproteobacteria</taxon>
        <taxon>Caulobacterales</taxon>
        <taxon>Caulobacteraceae</taxon>
        <taxon>Brevundimonas</taxon>
    </lineage>
</organism>
<evidence type="ECO:0000259" key="3">
    <source>
        <dbReference type="PROSITE" id="PS50213"/>
    </source>
</evidence>
<reference evidence="5" key="1">
    <citation type="journal article" date="2011" name="J. Bacteriol.">
        <title>Genome sequences of eight morphologically diverse alphaproteobacteria.</title>
        <authorList>
            <consortium name="US DOE Joint Genome Institute"/>
            <person name="Brown P.J."/>
            <person name="Kysela D.T."/>
            <person name="Buechlein A."/>
            <person name="Hemmerich C."/>
            <person name="Brun Y.V."/>
        </authorList>
    </citation>
    <scope>NUCLEOTIDE SEQUENCE [LARGE SCALE GENOMIC DNA]</scope>
    <source>
        <strain evidence="5">ATCC 15264 / DSM 4735 / LMG 14903 / NBRC 16000 / CB 81</strain>
    </source>
</reference>
<evidence type="ECO:0000256" key="1">
    <source>
        <dbReference type="SAM" id="MobiDB-lite"/>
    </source>
</evidence>
<gene>
    <name evidence="4" type="ordered locus">Bresu_2773</name>
</gene>
<dbReference type="Pfam" id="PF02469">
    <property type="entry name" value="Fasciclin"/>
    <property type="match status" value="1"/>
</dbReference>